<dbReference type="InterPro" id="IPR027417">
    <property type="entry name" value="P-loop_NTPase"/>
</dbReference>
<proteinExistence type="predicted"/>
<sequence>MSVNDPLPKGANISGSDAGDQFAQHVQRAATRVLGDSEAGIEIVELCRHHQEARSMVIADRADNATVVAIVGTTGQGKSWLARQLISDATISAAIRSGNNLDEATEKLTWIGPRPPSDLDSRHERYLACDASKMQSIGGPYLIVDAPGATDDRRAIAGVAERALSLASVLILVVRRDQLRSQRVTGLASASEGTIVIPVVNMVDVDEYSPAQSNVGRADVGKAEVDNDLVADIETLVSRLRSVAPQSNIASAVMIRDFEIDPRGEDVIGGEAAEQVAKAISESLLESGGGDHRRATRLSALDARFTAAVGSVLTSQLPELTAAVDRLDAEARRLPSQIAGTLLGGEIPLRAAIRSRLRLSLLSETAAIWFPYRTVLSVLNLTHGAWDRVLLSFSGSIPSLVGAVYTSVQNIRGGHETALDLRNGLRQRASTAVAERLGPMASRFRRELRGLQRSGATLGDATTDDDSPVATLAGVDALQEGSQAAFDETIERESVSGAFAFVSGLIGTAIFWALMAGPLVALYRGYLDASFIAIGDVTGVYESSGSVSPAEATDAVATSTATHTNDWLEKFPHPSAGMLLTSVLLSLLPMAIFSMIVLSICQGRRRIEKIARSLRNQHDTMIDKLQRDGVLRLRWSDPVLADAEFLLSIGRMAKSSNHQESPAITPGDPS</sequence>
<keyword evidence="1" id="KW-1133">Transmembrane helix</keyword>
<keyword evidence="1" id="KW-0472">Membrane</keyword>
<evidence type="ECO:0000256" key="1">
    <source>
        <dbReference type="SAM" id="Phobius"/>
    </source>
</evidence>
<dbReference type="SUPFAM" id="SSF52540">
    <property type="entry name" value="P-loop containing nucleoside triphosphate hydrolases"/>
    <property type="match status" value="1"/>
</dbReference>
<organism evidence="2 3">
    <name type="scientific">Aporhodopirellula rubra</name>
    <dbReference type="NCBI Taxonomy" id="980271"/>
    <lineage>
        <taxon>Bacteria</taxon>
        <taxon>Pseudomonadati</taxon>
        <taxon>Planctomycetota</taxon>
        <taxon>Planctomycetia</taxon>
        <taxon>Pirellulales</taxon>
        <taxon>Pirellulaceae</taxon>
        <taxon>Aporhodopirellula</taxon>
    </lineage>
</organism>
<gene>
    <name evidence="2" type="ORF">FHS27_003430</name>
</gene>
<feature type="transmembrane region" description="Helical" evidence="1">
    <location>
        <begin position="498"/>
        <end position="521"/>
    </location>
</feature>
<reference evidence="2 3" key="1">
    <citation type="submission" date="2020-08" db="EMBL/GenBank/DDBJ databases">
        <title>Genomic Encyclopedia of Type Strains, Phase III (KMG-III): the genomes of soil and plant-associated and newly described type strains.</title>
        <authorList>
            <person name="Whitman W."/>
        </authorList>
    </citation>
    <scope>NUCLEOTIDE SEQUENCE [LARGE SCALE GENOMIC DNA]</scope>
    <source>
        <strain evidence="2 3">CECT 8075</strain>
    </source>
</reference>
<accession>A0A7W5E001</accession>
<dbReference type="EMBL" id="JACHXU010000011">
    <property type="protein sequence ID" value="MBB3207605.1"/>
    <property type="molecule type" value="Genomic_DNA"/>
</dbReference>
<feature type="transmembrane region" description="Helical" evidence="1">
    <location>
        <begin position="576"/>
        <end position="600"/>
    </location>
</feature>
<evidence type="ECO:0000313" key="3">
    <source>
        <dbReference type="Proteomes" id="UP000536179"/>
    </source>
</evidence>
<protein>
    <submittedName>
        <fullName evidence="2">Uncharacterized protein</fullName>
    </submittedName>
</protein>
<dbReference type="Proteomes" id="UP000536179">
    <property type="component" value="Unassembled WGS sequence"/>
</dbReference>
<keyword evidence="3" id="KW-1185">Reference proteome</keyword>
<dbReference type="AlphaFoldDB" id="A0A7W5E001"/>
<name>A0A7W5E001_9BACT</name>
<dbReference type="Gene3D" id="3.40.50.300">
    <property type="entry name" value="P-loop containing nucleotide triphosphate hydrolases"/>
    <property type="match status" value="1"/>
</dbReference>
<comment type="caution">
    <text evidence="2">The sequence shown here is derived from an EMBL/GenBank/DDBJ whole genome shotgun (WGS) entry which is preliminary data.</text>
</comment>
<dbReference type="RefSeq" id="WP_184305919.1">
    <property type="nucleotide sequence ID" value="NZ_JACHXU010000011.1"/>
</dbReference>
<evidence type="ECO:0000313" key="2">
    <source>
        <dbReference type="EMBL" id="MBB3207605.1"/>
    </source>
</evidence>
<keyword evidence="1" id="KW-0812">Transmembrane</keyword>